<evidence type="ECO:0000256" key="4">
    <source>
        <dbReference type="ARBA" id="ARBA00023136"/>
    </source>
</evidence>
<dbReference type="SUPFAM" id="SSF48452">
    <property type="entry name" value="TPR-like"/>
    <property type="match status" value="1"/>
</dbReference>
<dbReference type="PROSITE" id="PS51257">
    <property type="entry name" value="PROKAR_LIPOPROTEIN"/>
    <property type="match status" value="1"/>
</dbReference>
<evidence type="ECO:0000256" key="5">
    <source>
        <dbReference type="ARBA" id="ARBA00023237"/>
    </source>
</evidence>
<dbReference type="GO" id="GO:0009279">
    <property type="term" value="C:cell outer membrane"/>
    <property type="evidence" value="ECO:0007669"/>
    <property type="project" value="UniProtKB-SubCell"/>
</dbReference>
<dbReference type="Pfam" id="PF07980">
    <property type="entry name" value="SusD_RagB"/>
    <property type="match status" value="1"/>
</dbReference>
<dbReference type="InterPro" id="IPR011990">
    <property type="entry name" value="TPR-like_helical_dom_sf"/>
</dbReference>
<dbReference type="Proteomes" id="UP000240621">
    <property type="component" value="Unassembled WGS sequence"/>
</dbReference>
<dbReference type="InterPro" id="IPR033985">
    <property type="entry name" value="SusD-like_N"/>
</dbReference>
<evidence type="ECO:0000259" key="7">
    <source>
        <dbReference type="Pfam" id="PF14322"/>
    </source>
</evidence>
<evidence type="ECO:0000313" key="10">
    <source>
        <dbReference type="Proteomes" id="UP000240621"/>
    </source>
</evidence>
<gene>
    <name evidence="9" type="ORF">CLV93_11530</name>
    <name evidence="8" type="ORF">JCM18694_29690</name>
</gene>
<proteinExistence type="inferred from homology"/>
<dbReference type="OrthoDB" id="727588at2"/>
<keyword evidence="11" id="KW-1185">Reference proteome</keyword>
<dbReference type="EMBL" id="BLAU01000001">
    <property type="protein sequence ID" value="GET22723.1"/>
    <property type="molecule type" value="Genomic_DNA"/>
</dbReference>
<keyword evidence="4" id="KW-0472">Membrane</keyword>
<keyword evidence="5" id="KW-0998">Cell outer membrane</keyword>
<reference evidence="9 10" key="1">
    <citation type="submission" date="2018-03" db="EMBL/GenBank/DDBJ databases">
        <title>Genomic Encyclopedia of Archaeal and Bacterial Type Strains, Phase II (KMG-II): from individual species to whole genera.</title>
        <authorList>
            <person name="Goeker M."/>
        </authorList>
    </citation>
    <scope>NUCLEOTIDE SEQUENCE [LARGE SCALE GENOMIC DNA]</scope>
    <source>
        <strain evidence="9 10">DSM 27267</strain>
    </source>
</reference>
<organism evidence="9 10">
    <name type="scientific">Prolixibacter denitrificans</name>
    <dbReference type="NCBI Taxonomy" id="1541063"/>
    <lineage>
        <taxon>Bacteria</taxon>
        <taxon>Pseudomonadati</taxon>
        <taxon>Bacteroidota</taxon>
        <taxon>Bacteroidia</taxon>
        <taxon>Marinilabiliales</taxon>
        <taxon>Prolixibacteraceae</taxon>
        <taxon>Prolixibacter</taxon>
    </lineage>
</organism>
<protein>
    <submittedName>
        <fullName evidence="9">Putative outer membrane starch-binding protein</fullName>
    </submittedName>
</protein>
<evidence type="ECO:0000313" key="8">
    <source>
        <dbReference type="EMBL" id="GET22723.1"/>
    </source>
</evidence>
<feature type="domain" description="SusD-like N-terminal" evidence="7">
    <location>
        <begin position="30"/>
        <end position="229"/>
    </location>
</feature>
<comment type="caution">
    <text evidence="9">The sequence shown here is derived from an EMBL/GenBank/DDBJ whole genome shotgun (WGS) entry which is preliminary data.</text>
</comment>
<evidence type="ECO:0000256" key="1">
    <source>
        <dbReference type="ARBA" id="ARBA00004442"/>
    </source>
</evidence>
<evidence type="ECO:0000256" key="2">
    <source>
        <dbReference type="ARBA" id="ARBA00006275"/>
    </source>
</evidence>
<comment type="subcellular location">
    <subcellularLocation>
        <location evidence="1">Cell outer membrane</location>
    </subcellularLocation>
</comment>
<evidence type="ECO:0000313" key="11">
    <source>
        <dbReference type="Proteomes" id="UP000396862"/>
    </source>
</evidence>
<evidence type="ECO:0000313" key="9">
    <source>
        <dbReference type="EMBL" id="PSK80500.1"/>
    </source>
</evidence>
<dbReference type="InterPro" id="IPR012944">
    <property type="entry name" value="SusD_RagB_dom"/>
</dbReference>
<dbReference type="RefSeq" id="WP_106543798.1">
    <property type="nucleotide sequence ID" value="NZ_BLAU01000001.1"/>
</dbReference>
<evidence type="ECO:0000256" key="3">
    <source>
        <dbReference type="ARBA" id="ARBA00022729"/>
    </source>
</evidence>
<dbReference type="EMBL" id="PYGC01000015">
    <property type="protein sequence ID" value="PSK80500.1"/>
    <property type="molecule type" value="Genomic_DNA"/>
</dbReference>
<dbReference type="CDD" id="cd08977">
    <property type="entry name" value="SusD"/>
    <property type="match status" value="1"/>
</dbReference>
<name>A0A2P8C6A5_9BACT</name>
<reference evidence="8 11" key="2">
    <citation type="submission" date="2019-10" db="EMBL/GenBank/DDBJ databases">
        <title>Prolixibacter strains distinguished by the presence of nitrate reductase genes were adept at nitrate-dependent anaerobic corrosion of metallic iron and carbon steel.</title>
        <authorList>
            <person name="Iino T."/>
            <person name="Shono N."/>
            <person name="Ito K."/>
            <person name="Nakamura R."/>
            <person name="Sueoka K."/>
            <person name="Harayama S."/>
            <person name="Ohkuma M."/>
        </authorList>
    </citation>
    <scope>NUCLEOTIDE SEQUENCE [LARGE SCALE GENOMIC DNA]</scope>
    <source>
        <strain evidence="8 11">MIC1-1</strain>
    </source>
</reference>
<dbReference type="Proteomes" id="UP000396862">
    <property type="component" value="Unassembled WGS sequence"/>
</dbReference>
<dbReference type="Pfam" id="PF14322">
    <property type="entry name" value="SusD-like_3"/>
    <property type="match status" value="1"/>
</dbReference>
<keyword evidence="3" id="KW-0732">Signal</keyword>
<dbReference type="Gene3D" id="1.25.40.390">
    <property type="match status" value="1"/>
</dbReference>
<accession>A0A2P8C6A5</accession>
<feature type="domain" description="RagB/SusD" evidence="6">
    <location>
        <begin position="339"/>
        <end position="586"/>
    </location>
</feature>
<comment type="similarity">
    <text evidence="2">Belongs to the SusD family.</text>
</comment>
<sequence>MNNNILKKGSLYLLLLALIFSFSSCKKQLDEVVYSQLTTDNAFVTQDDALAAVNGLYANLHSISYRQIFYANDLPTDVCYKQNLPLEILKENDLNMDNDLSNMWTAFYVIVSRCNTAIDNINKIPDEQFNDADGNATTLKSRYIAEAKFMRGWAFMELSNLFYRIPINTNSEINPAEELKLASIDSIDNQIITDLTYAAANLPGSYSAREDAGRPTSGAANGMLAKAYMRIAGRERLAGQDGSENWKAALQYVNAVISSNEYSLQPSVLDVYGLDDSNVATEGLARGLDLNTDKLYNNEIIWAIRSNGDGPQGSSAVGLVFTPWSFDMGWNLLNLPLEFAWSFNPSDTRLTKLVVTNYPDIYDPTGKFYSYPPTINDVGTMYHEVKNADGQTTEIHYELTECYTLKYKYQNTGQYNYNTANNVIVLRYADILLLKAEILNELGQSGEAVNYINMVRERAFGDNTHDLNASNLGDQDAVRSAICDERAWELNNEGMRRPDLIRMGLWKDRMGKYFDAIKTKYQIKEHNAEVIADQDDPANAPHTFDYSANWKIYPSSSDLTDNDPRRYFPIPKIETDQNPNLLNNRPGE</sequence>
<evidence type="ECO:0000259" key="6">
    <source>
        <dbReference type="Pfam" id="PF07980"/>
    </source>
</evidence>
<dbReference type="AlphaFoldDB" id="A0A2P8C6A5"/>